<evidence type="ECO:0000259" key="4">
    <source>
        <dbReference type="PROSITE" id="PS51085"/>
    </source>
</evidence>
<protein>
    <submittedName>
        <fullName evidence="6">Phenol hydroxylase P5 protein</fullName>
    </submittedName>
</protein>
<dbReference type="PROSITE" id="PS51384">
    <property type="entry name" value="FAD_FR"/>
    <property type="match status" value="1"/>
</dbReference>
<reference evidence="7" key="1">
    <citation type="submission" date="2016-11" db="EMBL/GenBank/DDBJ databases">
        <authorList>
            <person name="Varghese N."/>
            <person name="Submissions S."/>
        </authorList>
    </citation>
    <scope>NUCLEOTIDE SEQUENCE [LARGE SCALE GENOMIC DNA]</scope>
    <source>
        <strain evidence="7">DSM 19514</strain>
    </source>
</reference>
<keyword evidence="2" id="KW-0408">Iron</keyword>
<dbReference type="Gene3D" id="2.40.30.10">
    <property type="entry name" value="Translation factors"/>
    <property type="match status" value="1"/>
</dbReference>
<dbReference type="InterPro" id="IPR012675">
    <property type="entry name" value="Beta-grasp_dom_sf"/>
</dbReference>
<dbReference type="PANTHER" id="PTHR47354:SF5">
    <property type="entry name" value="PROTEIN RFBI"/>
    <property type="match status" value="1"/>
</dbReference>
<feature type="domain" description="FAD-binding FR-type" evidence="5">
    <location>
        <begin position="103"/>
        <end position="200"/>
    </location>
</feature>
<evidence type="ECO:0000256" key="2">
    <source>
        <dbReference type="ARBA" id="ARBA00022714"/>
    </source>
</evidence>
<dbReference type="InterPro" id="IPR001433">
    <property type="entry name" value="OxRdtase_FAD/NAD-bd"/>
</dbReference>
<dbReference type="RefSeq" id="WP_072789894.1">
    <property type="nucleotide sequence ID" value="NZ_FQUL01000013.1"/>
</dbReference>
<evidence type="ECO:0000313" key="6">
    <source>
        <dbReference type="EMBL" id="SHE63131.1"/>
    </source>
</evidence>
<dbReference type="PROSITE" id="PS51085">
    <property type="entry name" value="2FE2S_FER_2"/>
    <property type="match status" value="1"/>
</dbReference>
<proteinExistence type="predicted"/>
<dbReference type="Gene3D" id="3.40.50.80">
    <property type="entry name" value="Nucleotide-binding domain of ferredoxin-NADP reductase (FNR) module"/>
    <property type="match status" value="1"/>
</dbReference>
<dbReference type="PRINTS" id="PR00410">
    <property type="entry name" value="PHEHYDRXLASE"/>
</dbReference>
<dbReference type="InterPro" id="IPR008333">
    <property type="entry name" value="Cbr1-like_FAD-bd_dom"/>
</dbReference>
<accession>A0A1M4V2B7</accession>
<keyword evidence="7" id="KW-1185">Reference proteome</keyword>
<dbReference type="SUPFAM" id="SSF63380">
    <property type="entry name" value="Riboflavin synthase domain-like"/>
    <property type="match status" value="1"/>
</dbReference>
<dbReference type="Pfam" id="PF00970">
    <property type="entry name" value="FAD_binding_6"/>
    <property type="match status" value="1"/>
</dbReference>
<dbReference type="Pfam" id="PF00111">
    <property type="entry name" value="Fer2"/>
    <property type="match status" value="1"/>
</dbReference>
<dbReference type="SUPFAM" id="SSF52343">
    <property type="entry name" value="Ferredoxin reductase-like, C-terminal NADP-linked domain"/>
    <property type="match status" value="1"/>
</dbReference>
<dbReference type="GO" id="GO:0051537">
    <property type="term" value="F:2 iron, 2 sulfur cluster binding"/>
    <property type="evidence" value="ECO:0007669"/>
    <property type="project" value="UniProtKB-KW"/>
</dbReference>
<dbReference type="InterPro" id="IPR006058">
    <property type="entry name" value="2Fe2S_fd_BS"/>
</dbReference>
<dbReference type="InterPro" id="IPR036010">
    <property type="entry name" value="2Fe-2S_ferredoxin-like_sf"/>
</dbReference>
<dbReference type="InterPro" id="IPR017927">
    <property type="entry name" value="FAD-bd_FR_type"/>
</dbReference>
<dbReference type="InterPro" id="IPR001041">
    <property type="entry name" value="2Fe-2S_ferredoxin-type"/>
</dbReference>
<dbReference type="GO" id="GO:0016491">
    <property type="term" value="F:oxidoreductase activity"/>
    <property type="evidence" value="ECO:0007669"/>
    <property type="project" value="InterPro"/>
</dbReference>
<dbReference type="AlphaFoldDB" id="A0A1M4V2B7"/>
<dbReference type="InterPro" id="IPR039261">
    <property type="entry name" value="FNR_nucleotide-bd"/>
</dbReference>
<evidence type="ECO:0000259" key="5">
    <source>
        <dbReference type="PROSITE" id="PS51384"/>
    </source>
</evidence>
<dbReference type="SUPFAM" id="SSF54292">
    <property type="entry name" value="2Fe-2S ferredoxin-like"/>
    <property type="match status" value="1"/>
</dbReference>
<dbReference type="PROSITE" id="PS00197">
    <property type="entry name" value="2FE2S_FER_1"/>
    <property type="match status" value="1"/>
</dbReference>
<dbReference type="InterPro" id="IPR050415">
    <property type="entry name" value="MRET"/>
</dbReference>
<sequence length="352" mass="38644">MDEVKITIDPVGKVVKGSRSQSILESCMRSGVWLPHACTHGTCGTCKATLVDGEVDLRDVSGFALMDFEREEGKILLCQGFPKGDVVVEAEIEEEEGVDYPLVSDLVTSVVAMDKVTRDVVLVTLRADREPVILPGQYFQWHLPGSAETRSFSVAKLDGDLLTFHIRYLPGGAASKWIFEEIALGDEVLLSGPYGRFFLREPARPLLFLAGGTGYAPIAAMLNEIAKRYPDTEGAVIFGAKDRSSLYCKDELSELAKRVTGLKVYFAVSDESGLKGEDDVYSGTVADVLKERFATATGHTAYVSGPPLMVESVIAALYARRLFKRDIFREDFFSLEEHARGLRSPLSPFASR</sequence>
<dbReference type="InterPro" id="IPR017938">
    <property type="entry name" value="Riboflavin_synthase-like_b-brl"/>
</dbReference>
<keyword evidence="3" id="KW-0411">Iron-sulfur</keyword>
<dbReference type="Gene3D" id="3.10.20.30">
    <property type="match status" value="1"/>
</dbReference>
<dbReference type="CDD" id="cd00207">
    <property type="entry name" value="fer2"/>
    <property type="match status" value="1"/>
</dbReference>
<keyword evidence="2" id="KW-0001">2Fe-2S</keyword>
<dbReference type="PANTHER" id="PTHR47354">
    <property type="entry name" value="NADH OXIDOREDUCTASE HCR"/>
    <property type="match status" value="1"/>
</dbReference>
<gene>
    <name evidence="6" type="ORF">SAMN02745225_01174</name>
</gene>
<keyword evidence="2" id="KW-0479">Metal-binding</keyword>
<evidence type="ECO:0000256" key="3">
    <source>
        <dbReference type="ARBA" id="ARBA00023014"/>
    </source>
</evidence>
<dbReference type="Pfam" id="PF00175">
    <property type="entry name" value="NAD_binding_1"/>
    <property type="match status" value="1"/>
</dbReference>
<evidence type="ECO:0000313" key="7">
    <source>
        <dbReference type="Proteomes" id="UP000184295"/>
    </source>
</evidence>
<comment type="cofactor">
    <cofactor evidence="1">
        <name>FAD</name>
        <dbReference type="ChEBI" id="CHEBI:57692"/>
    </cofactor>
</comment>
<name>A0A1M4V2B7_9ACTN</name>
<organism evidence="6 7">
    <name type="scientific">Ferrithrix thermotolerans DSM 19514</name>
    <dbReference type="NCBI Taxonomy" id="1121881"/>
    <lineage>
        <taxon>Bacteria</taxon>
        <taxon>Bacillati</taxon>
        <taxon>Actinomycetota</taxon>
        <taxon>Acidimicrobiia</taxon>
        <taxon>Acidimicrobiales</taxon>
        <taxon>Acidimicrobiaceae</taxon>
        <taxon>Ferrithrix</taxon>
    </lineage>
</organism>
<feature type="domain" description="2Fe-2S ferredoxin-type" evidence="4">
    <location>
        <begin position="2"/>
        <end position="94"/>
    </location>
</feature>
<dbReference type="OrthoDB" id="4307358at2"/>
<dbReference type="EMBL" id="FQUL01000013">
    <property type="protein sequence ID" value="SHE63131.1"/>
    <property type="molecule type" value="Genomic_DNA"/>
</dbReference>
<dbReference type="Proteomes" id="UP000184295">
    <property type="component" value="Unassembled WGS sequence"/>
</dbReference>
<evidence type="ECO:0000256" key="1">
    <source>
        <dbReference type="ARBA" id="ARBA00001974"/>
    </source>
</evidence>
<dbReference type="STRING" id="1121881.SAMN02745225_01174"/>